<dbReference type="PANTHER" id="PTHR47926">
    <property type="entry name" value="PENTATRICOPEPTIDE REPEAT-CONTAINING PROTEIN"/>
    <property type="match status" value="1"/>
</dbReference>
<evidence type="ECO:0008006" key="2">
    <source>
        <dbReference type="Google" id="ProtNLM"/>
    </source>
</evidence>
<dbReference type="EMBL" id="CAADRP010001608">
    <property type="protein sequence ID" value="VFU44876.1"/>
    <property type="molecule type" value="Genomic_DNA"/>
</dbReference>
<organism evidence="1">
    <name type="scientific">Salix viminalis</name>
    <name type="common">Common osier</name>
    <name type="synonym">Basket willow</name>
    <dbReference type="NCBI Taxonomy" id="40686"/>
    <lineage>
        <taxon>Eukaryota</taxon>
        <taxon>Viridiplantae</taxon>
        <taxon>Streptophyta</taxon>
        <taxon>Embryophyta</taxon>
        <taxon>Tracheophyta</taxon>
        <taxon>Spermatophyta</taxon>
        <taxon>Magnoliopsida</taxon>
        <taxon>eudicotyledons</taxon>
        <taxon>Gunneridae</taxon>
        <taxon>Pentapetalae</taxon>
        <taxon>rosids</taxon>
        <taxon>fabids</taxon>
        <taxon>Malpighiales</taxon>
        <taxon>Salicaceae</taxon>
        <taxon>Saliceae</taxon>
        <taxon>Salix</taxon>
    </lineage>
</organism>
<evidence type="ECO:0000313" key="1">
    <source>
        <dbReference type="EMBL" id="VFU44876.1"/>
    </source>
</evidence>
<name>A0A6N2LU00_SALVM</name>
<gene>
    <name evidence="1" type="ORF">SVIM_LOCUS278124</name>
</gene>
<dbReference type="GO" id="GO:0009451">
    <property type="term" value="P:RNA modification"/>
    <property type="evidence" value="ECO:0007669"/>
    <property type="project" value="InterPro"/>
</dbReference>
<dbReference type="AlphaFoldDB" id="A0A6N2LU00"/>
<reference evidence="1" key="1">
    <citation type="submission" date="2019-03" db="EMBL/GenBank/DDBJ databases">
        <authorList>
            <person name="Mank J."/>
            <person name="Almeida P."/>
        </authorList>
    </citation>
    <scope>NUCLEOTIDE SEQUENCE</scope>
    <source>
        <strain evidence="1">78183</strain>
    </source>
</reference>
<dbReference type="GO" id="GO:0003723">
    <property type="term" value="F:RNA binding"/>
    <property type="evidence" value="ECO:0007669"/>
    <property type="project" value="InterPro"/>
</dbReference>
<protein>
    <recommendedName>
        <fullName evidence="2">Pentatricopeptide repeat-containing protein</fullName>
    </recommendedName>
</protein>
<dbReference type="InterPro" id="IPR011990">
    <property type="entry name" value="TPR-like_helical_dom_sf"/>
</dbReference>
<proteinExistence type="predicted"/>
<sequence length="153" mass="17155">MKHNSVRLVVYNFTYLLKLCDDNSDLKRGKDIHGSVITSGFSWNLFAMTGVVNMYVKCKQINDVYNRFDRMPERDMVALMLVLRMSEEGHMPDLITIVFILPAIADIGLLKIGIAVHGNILRAGFEPLVNVSTALVDMYSACGSMRIYGFGIC</sequence>
<accession>A0A6N2LU00</accession>
<dbReference type="Gene3D" id="1.25.40.10">
    <property type="entry name" value="Tetratricopeptide repeat domain"/>
    <property type="match status" value="1"/>
</dbReference>
<dbReference type="InterPro" id="IPR046960">
    <property type="entry name" value="PPR_At4g14850-like_plant"/>
</dbReference>